<organism evidence="1 2">
    <name type="scientific">Aeriscardovia aeriphila</name>
    <dbReference type="NCBI Taxonomy" id="218139"/>
    <lineage>
        <taxon>Bacteria</taxon>
        <taxon>Bacillati</taxon>
        <taxon>Actinomycetota</taxon>
        <taxon>Actinomycetes</taxon>
        <taxon>Bifidobacteriales</taxon>
        <taxon>Bifidobacteriaceae</taxon>
        <taxon>Aeriscardovia</taxon>
    </lineage>
</organism>
<comment type="caution">
    <text evidence="1">The sequence shown here is derived from an EMBL/GenBank/DDBJ whole genome shotgun (WGS) entry which is preliminary data.</text>
</comment>
<proteinExistence type="predicted"/>
<evidence type="ECO:0000313" key="1">
    <source>
        <dbReference type="EMBL" id="HJF18224.1"/>
    </source>
</evidence>
<dbReference type="AlphaFoldDB" id="A0A921FVB4"/>
<dbReference type="Proteomes" id="UP000715651">
    <property type="component" value="Unassembled WGS sequence"/>
</dbReference>
<name>A0A921FVB4_9BIFI</name>
<reference evidence="1" key="1">
    <citation type="journal article" date="2021" name="PeerJ">
        <title>Extensive microbial diversity within the chicken gut microbiome revealed by metagenomics and culture.</title>
        <authorList>
            <person name="Gilroy R."/>
            <person name="Ravi A."/>
            <person name="Getino M."/>
            <person name="Pursley I."/>
            <person name="Horton D.L."/>
            <person name="Alikhan N.F."/>
            <person name="Baker D."/>
            <person name="Gharbi K."/>
            <person name="Hall N."/>
            <person name="Watson M."/>
            <person name="Adriaenssens E.M."/>
            <person name="Foster-Nyarko E."/>
            <person name="Jarju S."/>
            <person name="Secka A."/>
            <person name="Antonio M."/>
            <person name="Oren A."/>
            <person name="Chaudhuri R.R."/>
            <person name="La Ragione R."/>
            <person name="Hildebrand F."/>
            <person name="Pallen M.J."/>
        </authorList>
    </citation>
    <scope>NUCLEOTIDE SEQUENCE</scope>
    <source>
        <strain evidence="1">578</strain>
    </source>
</reference>
<reference evidence="1" key="2">
    <citation type="submission" date="2021-09" db="EMBL/GenBank/DDBJ databases">
        <authorList>
            <person name="Gilroy R."/>
        </authorList>
    </citation>
    <scope>NUCLEOTIDE SEQUENCE</scope>
    <source>
        <strain evidence="1">578</strain>
    </source>
</reference>
<sequence>MALLDLDMVVDQMYSLLKPVMPPEAREWVEDDVEANEPYSAFLMLMGYAISEKGDEYALQFFPLLEPEDREEYSQYLAINRKK</sequence>
<gene>
    <name evidence="1" type="ORF">K8U78_03600</name>
</gene>
<accession>A0A921FVB4</accession>
<protein>
    <submittedName>
        <fullName evidence="1">Uncharacterized protein</fullName>
    </submittedName>
</protein>
<dbReference type="EMBL" id="DYWK01000006">
    <property type="protein sequence ID" value="HJF18224.1"/>
    <property type="molecule type" value="Genomic_DNA"/>
</dbReference>
<evidence type="ECO:0000313" key="2">
    <source>
        <dbReference type="Proteomes" id="UP000715651"/>
    </source>
</evidence>